<evidence type="ECO:0000313" key="2">
    <source>
        <dbReference type="Proteomes" id="UP000000602"/>
    </source>
</evidence>
<name>Q6AQ08_DESPS</name>
<reference evidence="2" key="1">
    <citation type="journal article" date="2004" name="Environ. Microbiol.">
        <title>The genome of Desulfotalea psychrophila, a sulfate-reducing bacterium from permanently cold Arctic sediments.</title>
        <authorList>
            <person name="Rabus R."/>
            <person name="Ruepp A."/>
            <person name="Frickey T."/>
            <person name="Rattei T."/>
            <person name="Fartmann B."/>
            <person name="Stark M."/>
            <person name="Bauer M."/>
            <person name="Zibat A."/>
            <person name="Lombardot T."/>
            <person name="Becker I."/>
            <person name="Amann J."/>
            <person name="Gellner K."/>
            <person name="Teeling H."/>
            <person name="Leuschner W.D."/>
            <person name="Gloeckner F.-O."/>
            <person name="Lupas A.N."/>
            <person name="Amann R."/>
            <person name="Klenk H.-P."/>
        </authorList>
    </citation>
    <scope>NUCLEOTIDE SEQUENCE [LARGE SCALE GENOMIC DNA]</scope>
    <source>
        <strain evidence="2">DSM 12343 / LSv54</strain>
    </source>
</reference>
<dbReference type="AlphaFoldDB" id="Q6AQ08"/>
<gene>
    <name evidence="1" type="ordered locus">DP0836</name>
</gene>
<dbReference type="KEGG" id="dps:DP0836"/>
<sequence>MSRGPLFERREAPFFFVYYAIITKNNCPLFAGLILSTTSNTSCVVPFSSSWKRP</sequence>
<dbReference type="EMBL" id="CR522870">
    <property type="protein sequence ID" value="CAG35565.1"/>
    <property type="molecule type" value="Genomic_DNA"/>
</dbReference>
<dbReference type="HOGENOM" id="CLU_3042779_0_0_7"/>
<proteinExistence type="predicted"/>
<dbReference type="Proteomes" id="UP000000602">
    <property type="component" value="Chromosome"/>
</dbReference>
<protein>
    <submittedName>
        <fullName evidence="1">Uncharacterized protein</fullName>
    </submittedName>
</protein>
<evidence type="ECO:0000313" key="1">
    <source>
        <dbReference type="EMBL" id="CAG35565.1"/>
    </source>
</evidence>
<accession>Q6AQ08</accession>
<dbReference type="STRING" id="177439.DP0836"/>
<keyword evidence="2" id="KW-1185">Reference proteome</keyword>
<organism evidence="1 2">
    <name type="scientific">Desulfotalea psychrophila (strain LSv54 / DSM 12343)</name>
    <dbReference type="NCBI Taxonomy" id="177439"/>
    <lineage>
        <taxon>Bacteria</taxon>
        <taxon>Pseudomonadati</taxon>
        <taxon>Thermodesulfobacteriota</taxon>
        <taxon>Desulfobulbia</taxon>
        <taxon>Desulfobulbales</taxon>
        <taxon>Desulfocapsaceae</taxon>
        <taxon>Desulfotalea</taxon>
    </lineage>
</organism>